<organism evidence="3 4">
    <name type="scientific">Calocera cornea HHB12733</name>
    <dbReference type="NCBI Taxonomy" id="1353952"/>
    <lineage>
        <taxon>Eukaryota</taxon>
        <taxon>Fungi</taxon>
        <taxon>Dikarya</taxon>
        <taxon>Basidiomycota</taxon>
        <taxon>Agaricomycotina</taxon>
        <taxon>Dacrymycetes</taxon>
        <taxon>Dacrymycetales</taxon>
        <taxon>Dacrymycetaceae</taxon>
        <taxon>Calocera</taxon>
    </lineage>
</organism>
<dbReference type="GO" id="GO:0072344">
    <property type="term" value="P:rescue of stalled ribosome"/>
    <property type="evidence" value="ECO:0007669"/>
    <property type="project" value="InterPro"/>
</dbReference>
<feature type="compositionally biased region" description="Basic and acidic residues" evidence="1">
    <location>
        <begin position="64"/>
        <end position="79"/>
    </location>
</feature>
<dbReference type="EMBL" id="KV423998">
    <property type="protein sequence ID" value="KZT55274.1"/>
    <property type="molecule type" value="Genomic_DNA"/>
</dbReference>
<dbReference type="GO" id="GO:0005634">
    <property type="term" value="C:nucleus"/>
    <property type="evidence" value="ECO:0007669"/>
    <property type="project" value="InterPro"/>
</dbReference>
<dbReference type="OrthoDB" id="338816at2759"/>
<dbReference type="GO" id="GO:0008270">
    <property type="term" value="F:zinc ion binding"/>
    <property type="evidence" value="ECO:0007669"/>
    <property type="project" value="InterPro"/>
</dbReference>
<dbReference type="AlphaFoldDB" id="A0A165EPI4"/>
<feature type="domain" description="TRIP4/RQT4 C2HC5-type zinc finger" evidence="2">
    <location>
        <begin position="1"/>
        <end position="50"/>
    </location>
</feature>
<dbReference type="Pfam" id="PF06221">
    <property type="entry name" value="zf-C2HC5"/>
    <property type="match status" value="1"/>
</dbReference>
<feature type="non-terminal residue" evidence="3">
    <location>
        <position position="1"/>
    </location>
</feature>
<dbReference type="InParanoid" id="A0A165EPI4"/>
<keyword evidence="4" id="KW-1185">Reference proteome</keyword>
<evidence type="ECO:0000259" key="2">
    <source>
        <dbReference type="Pfam" id="PF06221"/>
    </source>
</evidence>
<evidence type="ECO:0000256" key="1">
    <source>
        <dbReference type="SAM" id="MobiDB-lite"/>
    </source>
</evidence>
<proteinExistence type="predicted"/>
<dbReference type="STRING" id="1353952.A0A165EPI4"/>
<feature type="region of interest" description="Disordered" evidence="1">
    <location>
        <begin position="61"/>
        <end position="94"/>
    </location>
</feature>
<dbReference type="GO" id="GO:0180022">
    <property type="term" value="C:RQC-trigger complex"/>
    <property type="evidence" value="ECO:0007669"/>
    <property type="project" value="InterPro"/>
</dbReference>
<accession>A0A165EPI4</accession>
<feature type="non-terminal residue" evidence="3">
    <location>
        <position position="94"/>
    </location>
</feature>
<gene>
    <name evidence="3" type="ORF">CALCODRAFT_416637</name>
</gene>
<protein>
    <recommendedName>
        <fullName evidence="2">TRIP4/RQT4 C2HC5-type zinc finger domain-containing protein</fullName>
    </recommendedName>
</protein>
<dbReference type="Proteomes" id="UP000076842">
    <property type="component" value="Unassembled WGS sequence"/>
</dbReference>
<name>A0A165EPI4_9BASI</name>
<evidence type="ECO:0000313" key="3">
    <source>
        <dbReference type="EMBL" id="KZT55274.1"/>
    </source>
</evidence>
<sequence length="94" mass="10351">CFCLARTHSLSQYTPICTHCGLILCDLQPPSCTCPSCGEALLTHSQRQGLLNRLDEELSGVLDAEERDKQRKEDEERQRLMVQSGGGAFPTLSG</sequence>
<evidence type="ECO:0000313" key="4">
    <source>
        <dbReference type="Proteomes" id="UP000076842"/>
    </source>
</evidence>
<reference evidence="3 4" key="1">
    <citation type="journal article" date="2016" name="Mol. Biol. Evol.">
        <title>Comparative Genomics of Early-Diverging Mushroom-Forming Fungi Provides Insights into the Origins of Lignocellulose Decay Capabilities.</title>
        <authorList>
            <person name="Nagy L.G."/>
            <person name="Riley R."/>
            <person name="Tritt A."/>
            <person name="Adam C."/>
            <person name="Daum C."/>
            <person name="Floudas D."/>
            <person name="Sun H."/>
            <person name="Yadav J.S."/>
            <person name="Pangilinan J."/>
            <person name="Larsson K.H."/>
            <person name="Matsuura K."/>
            <person name="Barry K."/>
            <person name="Labutti K."/>
            <person name="Kuo R."/>
            <person name="Ohm R.A."/>
            <person name="Bhattacharya S.S."/>
            <person name="Shirouzu T."/>
            <person name="Yoshinaga Y."/>
            <person name="Martin F.M."/>
            <person name="Grigoriev I.V."/>
            <person name="Hibbett D.S."/>
        </authorList>
    </citation>
    <scope>NUCLEOTIDE SEQUENCE [LARGE SCALE GENOMIC DNA]</scope>
    <source>
        <strain evidence="3 4">HHB12733</strain>
    </source>
</reference>
<dbReference type="InterPro" id="IPR009349">
    <property type="entry name" value="TRIP4/RQT4_C2HC5_Znf"/>
</dbReference>